<dbReference type="InterPro" id="IPR015866">
    <property type="entry name" value="Ser-tRNA-synth_1_N"/>
</dbReference>
<sequence>MLDGKLIRDHTEIIKATLVKRYIEFPLDELLDFDKKRRILITEAQELKHERNLVSEKIVIKKKQDQDVSEIIKEMKIITDRISALDTEIDHAEKRYKELMLSLPNLIHESVPEGKNENDNIEIKKWGEPKKFGFNIKDHIDITTSLNLIDVERAAKTSGARFYFLKGNLVKMNHALIQFAFDFLIKKGYTLLQTPYMINKKSMEGAVIVSDFGDVIYKIEDDDLYLIGTSEHAIVAMHMNEIFNIKELPIKYAGISPCFRKEAGAHGRDTKGIFRAHQFEKVEQLVFVKPEESWVIHEEMLKNTEEFFQLLDIPYRVMLLCSAELGKVSAKTYDIEAWMPGQNAYREIVSCSNCLDYQARRLGIKYREKPNEESKFVHTLNSTLVATERTLVAIIENYQTENGSVIIPNILKPYMNNIEELK</sequence>
<dbReference type="InterPro" id="IPR006195">
    <property type="entry name" value="aa-tRNA-synth_II"/>
</dbReference>
<comment type="domain">
    <text evidence="6">Consists of two distinct domains, a catalytic core and a N-terminal extension that is involved in tRNA binding.</text>
</comment>
<dbReference type="GO" id="GO:0006434">
    <property type="term" value="P:seryl-tRNA aminoacylation"/>
    <property type="evidence" value="ECO:0007669"/>
    <property type="project" value="UniProtKB-UniRule"/>
</dbReference>
<feature type="domain" description="Aminoacyl-transfer RNA synthetases class-II family profile" evidence="10">
    <location>
        <begin position="138"/>
        <end position="408"/>
    </location>
</feature>
<evidence type="ECO:0000256" key="7">
    <source>
        <dbReference type="PIRSR" id="PIRSR001529-1"/>
    </source>
</evidence>
<accession>A0A075GXQ3</accession>
<dbReference type="SUPFAM" id="SSF55681">
    <property type="entry name" value="Class II aaRS and biotin synthetases"/>
    <property type="match status" value="1"/>
</dbReference>
<dbReference type="InterPro" id="IPR042103">
    <property type="entry name" value="SerRS_1_N_sf"/>
</dbReference>
<dbReference type="UniPathway" id="UPA00906">
    <property type="reaction ID" value="UER00895"/>
</dbReference>
<name>A0A075GXQ3_9ARCH</name>
<keyword evidence="2 6" id="KW-0547">Nucleotide-binding</keyword>
<dbReference type="InterPro" id="IPR045864">
    <property type="entry name" value="aa-tRNA-synth_II/BPL/LPL"/>
</dbReference>
<comment type="subunit">
    <text evidence="6">Homodimer. The tRNA molecule binds across the dimer.</text>
</comment>
<dbReference type="EMBL" id="KF900836">
    <property type="protein sequence ID" value="AIF08609.1"/>
    <property type="molecule type" value="Genomic_DNA"/>
</dbReference>
<dbReference type="AlphaFoldDB" id="A0A075GXQ3"/>
<keyword evidence="6" id="KW-0963">Cytoplasm</keyword>
<feature type="binding site" evidence="7">
    <location>
        <position position="229"/>
    </location>
    <ligand>
        <name>L-serine</name>
        <dbReference type="ChEBI" id="CHEBI:33384"/>
    </ligand>
</feature>
<dbReference type="InterPro" id="IPR033729">
    <property type="entry name" value="SerRS_core"/>
</dbReference>
<feature type="binding site" evidence="6 8">
    <location>
        <begin position="347"/>
        <end position="350"/>
    </location>
    <ligand>
        <name>ATP</name>
        <dbReference type="ChEBI" id="CHEBI:30616"/>
    </ligand>
</feature>
<dbReference type="GO" id="GO:0016260">
    <property type="term" value="P:selenocysteine biosynthetic process"/>
    <property type="evidence" value="ECO:0007669"/>
    <property type="project" value="UniProtKB-UniRule"/>
</dbReference>
<dbReference type="InterPro" id="IPR010978">
    <property type="entry name" value="tRNA-bd_arm"/>
</dbReference>
<protein>
    <recommendedName>
        <fullName evidence="6">Serine--tRNA ligase</fullName>
        <ecNumber evidence="6">6.1.1.11</ecNumber>
    </recommendedName>
    <alternativeName>
        <fullName evidence="6">Seryl-tRNA synthetase</fullName>
        <shortName evidence="6">SerRS</shortName>
    </alternativeName>
    <alternativeName>
        <fullName evidence="6">Seryl-tRNA(Ser/Sec) synthetase</fullName>
    </alternativeName>
</protein>
<keyword evidence="1 6" id="KW-0436">Ligase</keyword>
<dbReference type="GO" id="GO:0004828">
    <property type="term" value="F:serine-tRNA ligase activity"/>
    <property type="evidence" value="ECO:0007669"/>
    <property type="project" value="UniProtKB-UniRule"/>
</dbReference>
<keyword evidence="9" id="KW-0175">Coiled coil</keyword>
<feature type="binding site" evidence="6">
    <location>
        <begin position="229"/>
        <end position="231"/>
    </location>
    <ligand>
        <name>L-serine</name>
        <dbReference type="ChEBI" id="CHEBI:33384"/>
    </ligand>
</feature>
<feature type="binding site" evidence="6 7">
    <location>
        <position position="283"/>
    </location>
    <ligand>
        <name>L-serine</name>
        <dbReference type="ChEBI" id="CHEBI:33384"/>
    </ligand>
</feature>
<dbReference type="Pfam" id="PF00587">
    <property type="entry name" value="tRNA-synt_2b"/>
    <property type="match status" value="1"/>
</dbReference>
<evidence type="ECO:0000259" key="10">
    <source>
        <dbReference type="PROSITE" id="PS50862"/>
    </source>
</evidence>
<evidence type="ECO:0000256" key="1">
    <source>
        <dbReference type="ARBA" id="ARBA00022598"/>
    </source>
</evidence>
<evidence type="ECO:0000256" key="3">
    <source>
        <dbReference type="ARBA" id="ARBA00022840"/>
    </source>
</evidence>
<dbReference type="PRINTS" id="PR00981">
    <property type="entry name" value="TRNASYNTHSER"/>
</dbReference>
<comment type="function">
    <text evidence="6">Catalyzes the attachment of serine to tRNA(Ser). Is also able to aminoacylate tRNA(Sec) with serine, to form the misacylated tRNA L-seryl-tRNA(Sec), which will be further converted into selenocysteinyl-tRNA(Sec).</text>
</comment>
<dbReference type="Gene3D" id="3.30.930.10">
    <property type="entry name" value="Bira Bifunctional Protein, Domain 2"/>
    <property type="match status" value="1"/>
</dbReference>
<dbReference type="EC" id="6.1.1.11" evidence="6"/>
<evidence type="ECO:0000256" key="4">
    <source>
        <dbReference type="ARBA" id="ARBA00022917"/>
    </source>
</evidence>
<comment type="similarity">
    <text evidence="6">Belongs to the class-II aminoacyl-tRNA synthetase family. Type-1 seryl-tRNA synthetase subfamily.</text>
</comment>
<dbReference type="GO" id="GO:0005524">
    <property type="term" value="F:ATP binding"/>
    <property type="evidence" value="ECO:0007669"/>
    <property type="project" value="UniProtKB-UniRule"/>
</dbReference>
<keyword evidence="5 6" id="KW-0030">Aminoacyl-tRNA synthetase</keyword>
<keyword evidence="4 6" id="KW-0648">Protein biosynthesis</keyword>
<dbReference type="SUPFAM" id="SSF46589">
    <property type="entry name" value="tRNA-binding arm"/>
    <property type="match status" value="1"/>
</dbReference>
<evidence type="ECO:0000256" key="9">
    <source>
        <dbReference type="SAM" id="Coils"/>
    </source>
</evidence>
<proteinExistence type="inferred from homology"/>
<feature type="coiled-coil region" evidence="9">
    <location>
        <begin position="75"/>
        <end position="102"/>
    </location>
</feature>
<comment type="caution">
    <text evidence="6">Lacks conserved residue(s) required for the propagation of feature annotation.</text>
</comment>
<feature type="binding site" evidence="6">
    <location>
        <position position="383"/>
    </location>
    <ligand>
        <name>L-serine</name>
        <dbReference type="ChEBI" id="CHEBI:33384"/>
    </ligand>
</feature>
<comment type="catalytic activity">
    <reaction evidence="6">
        <text>tRNA(Ser) + L-serine + ATP = L-seryl-tRNA(Ser) + AMP + diphosphate + H(+)</text>
        <dbReference type="Rhea" id="RHEA:12292"/>
        <dbReference type="Rhea" id="RHEA-COMP:9669"/>
        <dbReference type="Rhea" id="RHEA-COMP:9703"/>
        <dbReference type="ChEBI" id="CHEBI:15378"/>
        <dbReference type="ChEBI" id="CHEBI:30616"/>
        <dbReference type="ChEBI" id="CHEBI:33019"/>
        <dbReference type="ChEBI" id="CHEBI:33384"/>
        <dbReference type="ChEBI" id="CHEBI:78442"/>
        <dbReference type="ChEBI" id="CHEBI:78533"/>
        <dbReference type="ChEBI" id="CHEBI:456215"/>
        <dbReference type="EC" id="6.1.1.11"/>
    </reaction>
</comment>
<dbReference type="NCBIfam" id="TIGR00414">
    <property type="entry name" value="serS"/>
    <property type="match status" value="1"/>
</dbReference>
<reference evidence="11" key="1">
    <citation type="journal article" date="2014" name="Genome Biol. Evol.">
        <title>Pangenome evidence for extensive interdomain horizontal transfer affecting lineage core and shell genes in uncultured planktonic thaumarchaeota and euryarchaeota.</title>
        <authorList>
            <person name="Deschamps P."/>
            <person name="Zivanovic Y."/>
            <person name="Moreira D."/>
            <person name="Rodriguez-Valera F."/>
            <person name="Lopez-Garcia P."/>
        </authorList>
    </citation>
    <scope>NUCLEOTIDE SEQUENCE</scope>
</reference>
<dbReference type="Pfam" id="PF02403">
    <property type="entry name" value="Seryl_tRNA_N"/>
    <property type="match status" value="1"/>
</dbReference>
<feature type="binding site" evidence="7">
    <location>
        <position position="260"/>
    </location>
    <ligand>
        <name>L-serine</name>
        <dbReference type="ChEBI" id="CHEBI:33384"/>
    </ligand>
</feature>
<dbReference type="InterPro" id="IPR002314">
    <property type="entry name" value="aa-tRNA-synt_IIb"/>
</dbReference>
<evidence type="ECO:0000256" key="5">
    <source>
        <dbReference type="ARBA" id="ARBA00023146"/>
    </source>
</evidence>
<gene>
    <name evidence="11" type="primary">SARS</name>
    <name evidence="6 11" type="synonym">serS</name>
</gene>
<feature type="binding site" evidence="6 8">
    <location>
        <begin position="260"/>
        <end position="262"/>
    </location>
    <ligand>
        <name>ATP</name>
        <dbReference type="ChEBI" id="CHEBI:30616"/>
    </ligand>
</feature>
<dbReference type="CDD" id="cd00770">
    <property type="entry name" value="SerRS_core"/>
    <property type="match status" value="1"/>
</dbReference>
<comment type="subcellular location">
    <subcellularLocation>
        <location evidence="6">Cytoplasm</location>
    </subcellularLocation>
</comment>
<dbReference type="Gene3D" id="1.10.287.40">
    <property type="entry name" value="Serine-tRNA synthetase, tRNA binding domain"/>
    <property type="match status" value="1"/>
</dbReference>
<dbReference type="HAMAP" id="MF_00176">
    <property type="entry name" value="Ser_tRNA_synth_type1"/>
    <property type="match status" value="1"/>
</dbReference>
<keyword evidence="3 6" id="KW-0067">ATP-binding</keyword>
<dbReference type="InterPro" id="IPR002317">
    <property type="entry name" value="Ser-tRNA-ligase_type_1"/>
</dbReference>
<feature type="binding site" evidence="7">
    <location>
        <position position="381"/>
    </location>
    <ligand>
        <name>L-serine</name>
        <dbReference type="ChEBI" id="CHEBI:33384"/>
    </ligand>
</feature>
<organism evidence="11">
    <name type="scientific">uncultured marine thaumarchaeote KM3_31_F07</name>
    <dbReference type="NCBI Taxonomy" id="1456120"/>
    <lineage>
        <taxon>Archaea</taxon>
        <taxon>Nitrososphaerota</taxon>
        <taxon>environmental samples</taxon>
    </lineage>
</organism>
<evidence type="ECO:0000256" key="8">
    <source>
        <dbReference type="PIRSR" id="PIRSR001529-2"/>
    </source>
</evidence>
<dbReference type="PROSITE" id="PS50862">
    <property type="entry name" value="AA_TRNA_LIGASE_II"/>
    <property type="match status" value="1"/>
</dbReference>
<dbReference type="GO" id="GO:0005737">
    <property type="term" value="C:cytoplasm"/>
    <property type="evidence" value="ECO:0007669"/>
    <property type="project" value="UniProtKB-SubCell"/>
</dbReference>
<evidence type="ECO:0000256" key="6">
    <source>
        <dbReference type="HAMAP-Rule" id="MF_00176"/>
    </source>
</evidence>
<comment type="pathway">
    <text evidence="6">Aminoacyl-tRNA biosynthesis; selenocysteinyl-tRNA(Sec) biosynthesis; L-seryl-tRNA(Sec) from L-serine and tRNA(Sec): step 1/1.</text>
</comment>
<dbReference type="PIRSF" id="PIRSF001529">
    <property type="entry name" value="Ser-tRNA-synth_IIa"/>
    <property type="match status" value="1"/>
</dbReference>
<dbReference type="PANTHER" id="PTHR11778">
    <property type="entry name" value="SERYL-TRNA SYNTHETASE"/>
    <property type="match status" value="1"/>
</dbReference>
<comment type="catalytic activity">
    <reaction evidence="6">
        <text>tRNA(Sec) + L-serine + ATP = L-seryl-tRNA(Sec) + AMP + diphosphate + H(+)</text>
        <dbReference type="Rhea" id="RHEA:42580"/>
        <dbReference type="Rhea" id="RHEA-COMP:9742"/>
        <dbReference type="Rhea" id="RHEA-COMP:10128"/>
        <dbReference type="ChEBI" id="CHEBI:15378"/>
        <dbReference type="ChEBI" id="CHEBI:30616"/>
        <dbReference type="ChEBI" id="CHEBI:33019"/>
        <dbReference type="ChEBI" id="CHEBI:33384"/>
        <dbReference type="ChEBI" id="CHEBI:78442"/>
        <dbReference type="ChEBI" id="CHEBI:78533"/>
        <dbReference type="ChEBI" id="CHEBI:456215"/>
        <dbReference type="EC" id="6.1.1.11"/>
    </reaction>
</comment>
<evidence type="ECO:0000256" key="2">
    <source>
        <dbReference type="ARBA" id="ARBA00022741"/>
    </source>
</evidence>
<feature type="site" description="Important for serine binding" evidence="7">
    <location>
        <position position="383"/>
    </location>
</feature>
<evidence type="ECO:0000313" key="11">
    <source>
        <dbReference type="EMBL" id="AIF08609.1"/>
    </source>
</evidence>